<accession>A0A9P5WY00</accession>
<dbReference type="AlphaFoldDB" id="A0A9P5WY00"/>
<keyword evidence="2" id="KW-1185">Reference proteome</keyword>
<evidence type="ECO:0000313" key="1">
    <source>
        <dbReference type="EMBL" id="KAF9441094.1"/>
    </source>
</evidence>
<proteinExistence type="predicted"/>
<protein>
    <submittedName>
        <fullName evidence="1">Uncharacterized protein</fullName>
    </submittedName>
</protein>
<organism evidence="1 2">
    <name type="scientific">Macrolepiota fuliginosa MF-IS2</name>
    <dbReference type="NCBI Taxonomy" id="1400762"/>
    <lineage>
        <taxon>Eukaryota</taxon>
        <taxon>Fungi</taxon>
        <taxon>Dikarya</taxon>
        <taxon>Basidiomycota</taxon>
        <taxon>Agaricomycotina</taxon>
        <taxon>Agaricomycetes</taxon>
        <taxon>Agaricomycetidae</taxon>
        <taxon>Agaricales</taxon>
        <taxon>Agaricineae</taxon>
        <taxon>Agaricaceae</taxon>
        <taxon>Macrolepiota</taxon>
    </lineage>
</organism>
<reference evidence="1" key="1">
    <citation type="submission" date="2020-11" db="EMBL/GenBank/DDBJ databases">
        <authorList>
            <consortium name="DOE Joint Genome Institute"/>
            <person name="Ahrendt S."/>
            <person name="Riley R."/>
            <person name="Andreopoulos W."/>
            <person name="Labutti K."/>
            <person name="Pangilinan J."/>
            <person name="Ruiz-Duenas F.J."/>
            <person name="Barrasa J.M."/>
            <person name="Sanchez-Garcia M."/>
            <person name="Camarero S."/>
            <person name="Miyauchi S."/>
            <person name="Serrano A."/>
            <person name="Linde D."/>
            <person name="Babiker R."/>
            <person name="Drula E."/>
            <person name="Ayuso-Fernandez I."/>
            <person name="Pacheco R."/>
            <person name="Padilla G."/>
            <person name="Ferreira P."/>
            <person name="Barriuso J."/>
            <person name="Kellner H."/>
            <person name="Castanera R."/>
            <person name="Alfaro M."/>
            <person name="Ramirez L."/>
            <person name="Pisabarro A.G."/>
            <person name="Kuo A."/>
            <person name="Tritt A."/>
            <person name="Lipzen A."/>
            <person name="He G."/>
            <person name="Yan M."/>
            <person name="Ng V."/>
            <person name="Cullen D."/>
            <person name="Martin F."/>
            <person name="Rosso M.-N."/>
            <person name="Henrissat B."/>
            <person name="Hibbett D."/>
            <person name="Martinez A.T."/>
            <person name="Grigoriev I.V."/>
        </authorList>
    </citation>
    <scope>NUCLEOTIDE SEQUENCE</scope>
    <source>
        <strain evidence="1">MF-IS2</strain>
    </source>
</reference>
<comment type="caution">
    <text evidence="1">The sequence shown here is derived from an EMBL/GenBank/DDBJ whole genome shotgun (WGS) entry which is preliminary data.</text>
</comment>
<sequence length="206" mass="23933">MSDPYSSPYTTLSPLAQLSTMPSHGRLQFKINVPLRVYIHANADGIDGAVTEQLSKALEKAWPSIQRKYHNAEENIELGLITPYPHWTLKWIYKCCKIVGTLHIPGQDGCTVDWWWNVGRKWKKRDVSAEFRPWGLIKCMVVAKRDNRKQKVQISGRFPTKKAHININVHLENPWIIEDPRTAKPIFSFNPDFQGGSCETWWDWEF</sequence>
<gene>
    <name evidence="1" type="ORF">P691DRAFT_780589</name>
</gene>
<dbReference type="OrthoDB" id="3107753at2759"/>
<dbReference type="EMBL" id="MU152066">
    <property type="protein sequence ID" value="KAF9441094.1"/>
    <property type="molecule type" value="Genomic_DNA"/>
</dbReference>
<evidence type="ECO:0000313" key="2">
    <source>
        <dbReference type="Proteomes" id="UP000807342"/>
    </source>
</evidence>
<dbReference type="Proteomes" id="UP000807342">
    <property type="component" value="Unassembled WGS sequence"/>
</dbReference>
<name>A0A9P5WY00_9AGAR</name>